<evidence type="ECO:0000259" key="6">
    <source>
        <dbReference type="PROSITE" id="PS50103"/>
    </source>
</evidence>
<feature type="zinc finger region" description="C3H1-type" evidence="4">
    <location>
        <begin position="93"/>
        <end position="120"/>
    </location>
</feature>
<keyword evidence="8" id="KW-1185">Reference proteome</keyword>
<dbReference type="VEuPathDB" id="VectorBase:MDOA011024"/>
<dbReference type="InterPro" id="IPR000571">
    <property type="entry name" value="Znf_CCCH"/>
</dbReference>
<dbReference type="Pfam" id="PF18044">
    <property type="entry name" value="zf-CCCH_4"/>
    <property type="match status" value="1"/>
</dbReference>
<feature type="compositionally biased region" description="Polar residues" evidence="5">
    <location>
        <begin position="190"/>
        <end position="199"/>
    </location>
</feature>
<reference evidence="9" key="2">
    <citation type="submission" date="2025-04" db="UniProtKB">
        <authorList>
            <consortium name="RefSeq"/>
        </authorList>
    </citation>
    <scope>IDENTIFICATION</scope>
    <source>
        <strain evidence="9">Aabys</strain>
    </source>
</reference>
<reference evidence="7" key="1">
    <citation type="submission" date="2020-05" db="UniProtKB">
        <authorList>
            <consortium name="EnsemblMetazoa"/>
        </authorList>
    </citation>
    <scope>IDENTIFICATION</scope>
    <source>
        <strain evidence="7">Aabys</strain>
    </source>
</reference>
<dbReference type="Gene3D" id="4.10.1000.10">
    <property type="entry name" value="Zinc finger, CCCH-type"/>
    <property type="match status" value="1"/>
</dbReference>
<name>A0A1I8N336_MUSDO</name>
<sequence length="199" mass="21623">MLSLVADYSGTSSSSEDEDSDQEEELPITVEPPKTKANISKPLLPSANTILNSTTKGSGVVFSNPFLDAEKAEIDKLQKHVKMVESEEHLTQKNGRKICWNNRKGRCRFGNKCKYAHDSDLVASEGDNETDVTGEEIPIKTANTVPVNVTIAKSAQLGQSMESSEAKSKSRKRPGLGDALVPGKRVIKQYQATKTANTS</sequence>
<keyword evidence="2 4" id="KW-0863">Zinc-finger</keyword>
<dbReference type="InterPro" id="IPR036855">
    <property type="entry name" value="Znf_CCCH_sf"/>
</dbReference>
<keyword evidence="1 4" id="KW-0479">Metal-binding</keyword>
<evidence type="ECO:0000313" key="9">
    <source>
        <dbReference type="RefSeq" id="XP_005188841.1"/>
    </source>
</evidence>
<dbReference type="SUPFAM" id="SSF90229">
    <property type="entry name" value="CCCH zinc finger"/>
    <property type="match status" value="1"/>
</dbReference>
<dbReference type="OrthoDB" id="336321at2759"/>
<dbReference type="EnsemblMetazoa" id="MDOA011024-RA">
    <property type="protein sequence ID" value="MDOA011024-PA"/>
    <property type="gene ID" value="MDOA011024"/>
</dbReference>
<organism evidence="7">
    <name type="scientific">Musca domestica</name>
    <name type="common">House fly</name>
    <dbReference type="NCBI Taxonomy" id="7370"/>
    <lineage>
        <taxon>Eukaryota</taxon>
        <taxon>Metazoa</taxon>
        <taxon>Ecdysozoa</taxon>
        <taxon>Arthropoda</taxon>
        <taxon>Hexapoda</taxon>
        <taxon>Insecta</taxon>
        <taxon>Pterygota</taxon>
        <taxon>Neoptera</taxon>
        <taxon>Endopterygota</taxon>
        <taxon>Diptera</taxon>
        <taxon>Brachycera</taxon>
        <taxon>Muscomorpha</taxon>
        <taxon>Muscoidea</taxon>
        <taxon>Muscidae</taxon>
        <taxon>Musca</taxon>
    </lineage>
</organism>
<feature type="compositionally biased region" description="Acidic residues" evidence="5">
    <location>
        <begin position="15"/>
        <end position="26"/>
    </location>
</feature>
<dbReference type="VEuPathDB" id="VectorBase:MDOMA2_019804"/>
<dbReference type="KEGG" id="mde:101890386"/>
<dbReference type="GO" id="GO:0008270">
    <property type="term" value="F:zinc ion binding"/>
    <property type="evidence" value="ECO:0007669"/>
    <property type="project" value="UniProtKB-KW"/>
</dbReference>
<accession>A0A1I8N336</accession>
<gene>
    <name evidence="7" type="primary">101890386</name>
    <name evidence="9" type="synonym">LOC101890386</name>
</gene>
<protein>
    <submittedName>
        <fullName evidence="9">Uncharacterized protein LOC101890386</fullName>
    </submittedName>
</protein>
<evidence type="ECO:0000313" key="8">
    <source>
        <dbReference type="Proteomes" id="UP001652621"/>
    </source>
</evidence>
<evidence type="ECO:0000256" key="4">
    <source>
        <dbReference type="PROSITE-ProRule" id="PRU00723"/>
    </source>
</evidence>
<dbReference type="AlphaFoldDB" id="A0A1I8N336"/>
<dbReference type="RefSeq" id="XP_005188841.1">
    <property type="nucleotide sequence ID" value="XM_005188784.3"/>
</dbReference>
<evidence type="ECO:0000256" key="2">
    <source>
        <dbReference type="ARBA" id="ARBA00022771"/>
    </source>
</evidence>
<evidence type="ECO:0000256" key="1">
    <source>
        <dbReference type="ARBA" id="ARBA00022723"/>
    </source>
</evidence>
<feature type="domain" description="C3H1-type" evidence="6">
    <location>
        <begin position="93"/>
        <end position="120"/>
    </location>
</feature>
<feature type="region of interest" description="Disordered" evidence="5">
    <location>
        <begin position="1"/>
        <end position="43"/>
    </location>
</feature>
<dbReference type="GeneID" id="101890386"/>
<dbReference type="InterPro" id="IPR041367">
    <property type="entry name" value="Znf-CCCH_4"/>
</dbReference>
<evidence type="ECO:0000256" key="3">
    <source>
        <dbReference type="ARBA" id="ARBA00022833"/>
    </source>
</evidence>
<dbReference type="Proteomes" id="UP001652621">
    <property type="component" value="Unplaced"/>
</dbReference>
<proteinExistence type="predicted"/>
<evidence type="ECO:0000313" key="7">
    <source>
        <dbReference type="EnsemblMetazoa" id="MDOA011024-PA"/>
    </source>
</evidence>
<evidence type="ECO:0000256" key="5">
    <source>
        <dbReference type="SAM" id="MobiDB-lite"/>
    </source>
</evidence>
<dbReference type="PROSITE" id="PS50103">
    <property type="entry name" value="ZF_C3H1"/>
    <property type="match status" value="1"/>
</dbReference>
<keyword evidence="3 4" id="KW-0862">Zinc</keyword>
<dbReference type="eggNOG" id="ENOG502S7MR">
    <property type="taxonomic scope" value="Eukaryota"/>
</dbReference>
<feature type="region of interest" description="Disordered" evidence="5">
    <location>
        <begin position="156"/>
        <end position="199"/>
    </location>
</feature>